<dbReference type="GO" id="GO:0006269">
    <property type="term" value="P:DNA replication, synthesis of primer"/>
    <property type="evidence" value="ECO:0007669"/>
    <property type="project" value="UniProtKB-KW"/>
</dbReference>
<keyword evidence="3" id="KW-0639">Primosome</keyword>
<keyword evidence="5" id="KW-0548">Nucleotidyltransferase</keyword>
<evidence type="ECO:0000256" key="4">
    <source>
        <dbReference type="ARBA" id="ARBA00022679"/>
    </source>
</evidence>
<keyword evidence="6" id="KW-0235">DNA replication</keyword>
<reference evidence="14" key="1">
    <citation type="submission" date="2018-05" db="EMBL/GenBank/DDBJ databases">
        <authorList>
            <person name="Lanie J.A."/>
            <person name="Ng W.-L."/>
            <person name="Kazmierczak K.M."/>
            <person name="Andrzejewski T.M."/>
            <person name="Davidsen T.M."/>
            <person name="Wayne K.J."/>
            <person name="Tettelin H."/>
            <person name="Glass J.I."/>
            <person name="Rusch D."/>
            <person name="Podicherti R."/>
            <person name="Tsui H.-C.T."/>
            <person name="Winkler M.E."/>
        </authorList>
    </citation>
    <scope>NUCLEOTIDE SEQUENCE</scope>
</reference>
<organism evidence="14">
    <name type="scientific">marine metagenome</name>
    <dbReference type="NCBI Taxonomy" id="408172"/>
    <lineage>
        <taxon>unclassified sequences</taxon>
        <taxon>metagenomes</taxon>
        <taxon>ecological metagenomes</taxon>
    </lineage>
</organism>
<gene>
    <name evidence="14" type="ORF">METZ01_LOCUS181485</name>
</gene>
<dbReference type="HAMAP" id="MF_00974">
    <property type="entry name" value="DNA_primase_DnaG"/>
    <property type="match status" value="1"/>
</dbReference>
<dbReference type="InterPro" id="IPR006295">
    <property type="entry name" value="DNA_primase_DnaG"/>
</dbReference>
<keyword evidence="7" id="KW-0479">Metal-binding</keyword>
<evidence type="ECO:0000256" key="3">
    <source>
        <dbReference type="ARBA" id="ARBA00022515"/>
    </source>
</evidence>
<dbReference type="CDD" id="cd03364">
    <property type="entry name" value="TOPRIM_DnaG_primases"/>
    <property type="match status" value="1"/>
</dbReference>
<dbReference type="Gene3D" id="3.40.1360.10">
    <property type="match status" value="1"/>
</dbReference>
<dbReference type="Pfam" id="PF08275">
    <property type="entry name" value="DNAG_N"/>
    <property type="match status" value="1"/>
</dbReference>
<dbReference type="SUPFAM" id="SSF57783">
    <property type="entry name" value="Zinc beta-ribbon"/>
    <property type="match status" value="1"/>
</dbReference>
<evidence type="ECO:0000256" key="2">
    <source>
        <dbReference type="ARBA" id="ARBA00022478"/>
    </source>
</evidence>
<dbReference type="Gene3D" id="3.90.580.10">
    <property type="entry name" value="Zinc finger, CHC2-type domain"/>
    <property type="match status" value="1"/>
</dbReference>
<dbReference type="InterPro" id="IPR030846">
    <property type="entry name" value="DnaG_bac"/>
</dbReference>
<dbReference type="GO" id="GO:0005737">
    <property type="term" value="C:cytoplasm"/>
    <property type="evidence" value="ECO:0007669"/>
    <property type="project" value="TreeGrafter"/>
</dbReference>
<evidence type="ECO:0000256" key="11">
    <source>
        <dbReference type="ARBA" id="ARBA00023125"/>
    </source>
</evidence>
<comment type="cofactor">
    <cofactor evidence="1">
        <name>Zn(2+)</name>
        <dbReference type="ChEBI" id="CHEBI:29105"/>
    </cofactor>
</comment>
<evidence type="ECO:0000256" key="5">
    <source>
        <dbReference type="ARBA" id="ARBA00022695"/>
    </source>
</evidence>
<keyword evidence="9" id="KW-0862">Zinc</keyword>
<dbReference type="InterPro" id="IPR034151">
    <property type="entry name" value="TOPRIM_DnaG_bac"/>
</dbReference>
<keyword evidence="12" id="KW-0804">Transcription</keyword>
<evidence type="ECO:0000256" key="10">
    <source>
        <dbReference type="ARBA" id="ARBA00022842"/>
    </source>
</evidence>
<evidence type="ECO:0000259" key="13">
    <source>
        <dbReference type="PROSITE" id="PS50880"/>
    </source>
</evidence>
<keyword evidence="8" id="KW-0863">Zinc-finger</keyword>
<dbReference type="PIRSF" id="PIRSF002811">
    <property type="entry name" value="DnaG"/>
    <property type="match status" value="1"/>
</dbReference>
<dbReference type="Pfam" id="PF10410">
    <property type="entry name" value="DnaB_bind"/>
    <property type="match status" value="1"/>
</dbReference>
<evidence type="ECO:0000256" key="8">
    <source>
        <dbReference type="ARBA" id="ARBA00022771"/>
    </source>
</evidence>
<dbReference type="SUPFAM" id="SSF56731">
    <property type="entry name" value="DNA primase core"/>
    <property type="match status" value="1"/>
</dbReference>
<evidence type="ECO:0000256" key="6">
    <source>
        <dbReference type="ARBA" id="ARBA00022705"/>
    </source>
</evidence>
<dbReference type="PANTHER" id="PTHR30313:SF2">
    <property type="entry name" value="DNA PRIMASE"/>
    <property type="match status" value="1"/>
</dbReference>
<dbReference type="GO" id="GO:1990077">
    <property type="term" value="C:primosome complex"/>
    <property type="evidence" value="ECO:0007669"/>
    <property type="project" value="UniProtKB-KW"/>
</dbReference>
<protein>
    <recommendedName>
        <fullName evidence="13">Toprim domain-containing protein</fullName>
    </recommendedName>
</protein>
<dbReference type="NCBIfam" id="TIGR01391">
    <property type="entry name" value="dnaG"/>
    <property type="match status" value="1"/>
</dbReference>
<dbReference type="SMART" id="SM00493">
    <property type="entry name" value="TOPRIM"/>
    <property type="match status" value="1"/>
</dbReference>
<proteinExistence type="inferred from homology"/>
<dbReference type="InterPro" id="IPR006171">
    <property type="entry name" value="TOPRIM_dom"/>
</dbReference>
<accession>A0A382CSU0</accession>
<sequence>MKISIPDNIIDEIRDRTDIVAVISEHVVLKKAGKNFKGLCPFHSEKTPSFSVSPEKRIYHCFGCGTGGNVFKFLMEIQNISFPDAIKHLAERTGIPLPRNASGHHPDPKQKERDALRKLNESATRYFQSLLKNPEGGLNARNYLSSRHFDSGILDRYRIGWSAPTWRGLLNHVQQKSSVTLERLVQSGLVIQKEDGSNVYDRFRGRVIFPIKDLHGNIIGFGGRAIAEEDQPKYLNSSETLLYQKGETLFGIDQAKHAIRRKNQVILVEGYFDQMRAVQHGIDHVVATCGTALTAKQAGILRNHAETAILVFDSDPAGRSAAGKGFDILLEHGLNVKIVVLPEGQDPDSFIHEQGTEKFLEKIRCAKPFIESYIDALVQETPGKTPADRVKMANQILPLLAKIQNNVERTAWLEKFTDITGIDDLAFLKELKKAFSQNQTRLAETENDSVSLLNLEKHLVQLILSDKETACAILQELDPGEFSDPALRTIAQTCRQKIDAGEDLRLDQLLDQTEDPGIKNILSRLGLEPLEFDTPERTIKECVRKFKNIRLKSKIKDLKLQRLNAVNAGQVERSQELGA</sequence>
<dbReference type="EMBL" id="UINC01035741">
    <property type="protein sequence ID" value="SVB28631.1"/>
    <property type="molecule type" value="Genomic_DNA"/>
</dbReference>
<name>A0A382CSU0_9ZZZZ</name>
<evidence type="ECO:0000256" key="1">
    <source>
        <dbReference type="ARBA" id="ARBA00001947"/>
    </source>
</evidence>
<evidence type="ECO:0000313" key="14">
    <source>
        <dbReference type="EMBL" id="SVB28631.1"/>
    </source>
</evidence>
<dbReference type="Pfam" id="PF01807">
    <property type="entry name" value="Zn_ribbon_DnaG"/>
    <property type="match status" value="1"/>
</dbReference>
<dbReference type="FunFam" id="3.90.580.10:FF:000001">
    <property type="entry name" value="DNA primase"/>
    <property type="match status" value="1"/>
</dbReference>
<keyword evidence="4" id="KW-0808">Transferase</keyword>
<dbReference type="Gene3D" id="3.90.980.10">
    <property type="entry name" value="DNA primase, catalytic core, N-terminal domain"/>
    <property type="match status" value="1"/>
</dbReference>
<dbReference type="InterPro" id="IPR037068">
    <property type="entry name" value="DNA_primase_core_N_sf"/>
</dbReference>
<evidence type="ECO:0000256" key="9">
    <source>
        <dbReference type="ARBA" id="ARBA00022833"/>
    </source>
</evidence>
<dbReference type="AlphaFoldDB" id="A0A382CSU0"/>
<dbReference type="InterPro" id="IPR002694">
    <property type="entry name" value="Znf_CHC2"/>
</dbReference>
<evidence type="ECO:0000256" key="7">
    <source>
        <dbReference type="ARBA" id="ARBA00022723"/>
    </source>
</evidence>
<feature type="domain" description="Toprim" evidence="13">
    <location>
        <begin position="263"/>
        <end position="344"/>
    </location>
</feature>
<dbReference type="GO" id="GO:0000428">
    <property type="term" value="C:DNA-directed RNA polymerase complex"/>
    <property type="evidence" value="ECO:0007669"/>
    <property type="project" value="UniProtKB-KW"/>
</dbReference>
<dbReference type="Pfam" id="PF13155">
    <property type="entry name" value="Toprim_2"/>
    <property type="match status" value="1"/>
</dbReference>
<dbReference type="InterPro" id="IPR016136">
    <property type="entry name" value="DNA_helicase_N/primase_C"/>
</dbReference>
<dbReference type="InterPro" id="IPR036977">
    <property type="entry name" value="DNA_primase_Znf_CHC2"/>
</dbReference>
<dbReference type="InterPro" id="IPR050219">
    <property type="entry name" value="DnaG_primase"/>
</dbReference>
<dbReference type="PROSITE" id="PS50880">
    <property type="entry name" value="TOPRIM"/>
    <property type="match status" value="1"/>
</dbReference>
<dbReference type="PANTHER" id="PTHR30313">
    <property type="entry name" value="DNA PRIMASE"/>
    <property type="match status" value="1"/>
</dbReference>
<dbReference type="GO" id="GO:0003899">
    <property type="term" value="F:DNA-directed RNA polymerase activity"/>
    <property type="evidence" value="ECO:0007669"/>
    <property type="project" value="InterPro"/>
</dbReference>
<dbReference type="InterPro" id="IPR019475">
    <property type="entry name" value="DNA_primase_DnaB-bd"/>
</dbReference>
<keyword evidence="2" id="KW-0240">DNA-directed RNA polymerase</keyword>
<dbReference type="InterPro" id="IPR013264">
    <property type="entry name" value="DNAG_N"/>
</dbReference>
<dbReference type="GO" id="GO:0008270">
    <property type="term" value="F:zinc ion binding"/>
    <property type="evidence" value="ECO:0007669"/>
    <property type="project" value="UniProtKB-KW"/>
</dbReference>
<evidence type="ECO:0000256" key="12">
    <source>
        <dbReference type="ARBA" id="ARBA00023163"/>
    </source>
</evidence>
<dbReference type="Gene3D" id="1.10.860.10">
    <property type="entry name" value="DNAb Helicase, Chain A"/>
    <property type="match status" value="1"/>
</dbReference>
<dbReference type="SMART" id="SM00400">
    <property type="entry name" value="ZnF_CHCC"/>
    <property type="match status" value="1"/>
</dbReference>
<dbReference type="GO" id="GO:0003677">
    <property type="term" value="F:DNA binding"/>
    <property type="evidence" value="ECO:0007669"/>
    <property type="project" value="UniProtKB-KW"/>
</dbReference>
<keyword evidence="11" id="KW-0238">DNA-binding</keyword>
<feature type="non-terminal residue" evidence="14">
    <location>
        <position position="579"/>
    </location>
</feature>
<keyword evidence="10" id="KW-0460">Magnesium</keyword>